<feature type="signal peptide" evidence="2">
    <location>
        <begin position="1"/>
        <end position="23"/>
    </location>
</feature>
<feature type="region of interest" description="Disordered" evidence="1">
    <location>
        <begin position="129"/>
        <end position="158"/>
    </location>
</feature>
<accession>E9F5D9</accession>
<name>E9F5D9_METRA</name>
<evidence type="ECO:0000256" key="1">
    <source>
        <dbReference type="SAM" id="MobiDB-lite"/>
    </source>
</evidence>
<dbReference type="EMBL" id="ADNJ02000014">
    <property type="protein sequence ID" value="EFY96942.2"/>
    <property type="molecule type" value="Genomic_DNA"/>
</dbReference>
<sequence>MVAVSGIWLLCLSLASLSQTTAATESKHGTSVSRSDSFLFQSRAIYPKGVKLNSTSEDATLAEALKLVQEASKQQGDYNAHRVANPKRNEEISKASAARSKRAANAGPRAPTLTPALRKAAAIIAEHQAKQNANKTQPEYPQPRHLKPRTGSSRGSLDARDLTSKYWLQDIKHTGLAPMGANSSWPVFRDVTNPMFAGGAKGDGVHDDTDAINAAIAYGGNCGEGCLSSSVKGTLVYFPPGKYLISTPINAMYYSQLVGNANHVPTIVTSKDFVGLGAIQSDVYIPNQNGDEWYIEQSNFYRQVRNFNVDIRQTTTKKTAAFHWQVAQATSMTNVYIYASTDPGTTQMGLFTENGSGGFMSDVYISGGKYGIYGGNQQYTVRHFEISGQTDSCIALIWDWGWTWYGLFLDSAPNGFSLLNHEADGAARTPTGSVYVMDSLFLNMKTGIKTNALKKDIKESTIIQLDNVRTSHVDTMISATDGSAVELPPGDDIGHVVVGNVKIGGQAFGQYSVDVDAPSERLLNQFTTMYSRKPYYIRQRPQYEAFTLDDIINVKDHGVKGDGVGDDTAAINSVMGMASTSKLIYFPAGSYIVTGTIHVPSHALITGEVWSQIVASGPFFQDMKNPKPMVKVGNDGDQGTVEISDMLFTSTGSLPGLVLMEWNVAAEHQGSVAMFDAHFRVGGAYGSKLTLADCPKVTSIPSACVAASMLFHVTPKANGYFENVWGWVADHDLDDPKNTMVTVAVARGFLIESKDGPTWLYGTASEHSILYQYNFYNTGNLFAGMIQTESPYFQYTDATSSPGPFKDSLGVFSNDPDFSETCNGSKLQCDFSWAAMFSQVSNVTIAGAGLYSWFDAYDQSVCVDAQNCQQRLIFDQGGNGELWVFNLVTIGSVEMISDDSGAIETAKENTQANAHPFWSALAVWGDESDPLVPLCDEEDTDPGCLHNDACDLSKDFADMDALVAAQGSIPPECAPYYVVNALSNLLERSLGAYDGANKGYDAVWEYYAEGFRGSVDAMIRKFTADSTPSNRNGGPGIRYFDCTITLDGTDTTKQCPFDFYELVFYQAFDMKYTLRDADGFYKDLNKTFGIAKDWVAFYDLDNSSNRCIGGGGGGHPGNGPSPLRRRHVDNHQEDQDDEGAGQEDQNTPSKLQKRCGRTGARFYGIPKGKDSYAVPNPKDAINKVMPQMLDLQIQLAARQAQMAIGDFNGSASDVGQALSLPVFMMAESIEQMKEAKETGQMIKNQKDLEFFEKMLGVIFMFLPFLDALSPELLLFEGMATGLAFLGNTALAIQDIVEHPENAFMDVLGIVMDGAFSRTGKGYKTAADARRGMSSDLIKKSGKTIEQLDGKLQDVLGKACAK</sequence>
<dbReference type="KEGG" id="maj:MAA_07488"/>
<evidence type="ECO:0000313" key="5">
    <source>
        <dbReference type="Proteomes" id="UP000002498"/>
    </source>
</evidence>
<feature type="domain" description="Rhamnogalacturonase A/B/Epimerase-like pectate lyase" evidence="3">
    <location>
        <begin position="199"/>
        <end position="416"/>
    </location>
</feature>
<dbReference type="GO" id="GO:0004650">
    <property type="term" value="F:polygalacturonase activity"/>
    <property type="evidence" value="ECO:0007669"/>
    <property type="project" value="InterPro"/>
</dbReference>
<dbReference type="HOGENOM" id="CLU_002540_3_1_1"/>
<dbReference type="SUPFAM" id="SSF51126">
    <property type="entry name" value="Pectin lyase-like"/>
    <property type="match status" value="2"/>
</dbReference>
<feature type="compositionally biased region" description="Polar residues" evidence="1">
    <location>
        <begin position="130"/>
        <end position="139"/>
    </location>
</feature>
<protein>
    <submittedName>
        <fullName evidence="4">Exo-1,3-beta-D-glucanase</fullName>
    </submittedName>
</protein>
<dbReference type="InterPro" id="IPR039279">
    <property type="entry name" value="QRT3-like"/>
</dbReference>
<comment type="caution">
    <text evidence="4">The sequence shown here is derived from an EMBL/GenBank/DDBJ whole genome shotgun (WGS) entry which is preliminary data.</text>
</comment>
<dbReference type="PANTHER" id="PTHR33928:SF2">
    <property type="entry name" value="PECTATE LYASE SUPERFAMILY PROTEIN DOMAIN-CONTAINING PROTEIN-RELATED"/>
    <property type="match status" value="1"/>
</dbReference>
<dbReference type="CDD" id="cd23668">
    <property type="entry name" value="GH55_beta13glucanase-like"/>
    <property type="match status" value="1"/>
</dbReference>
<dbReference type="InterPro" id="IPR024535">
    <property type="entry name" value="RHGA/B-epi-like_pectate_lyase"/>
</dbReference>
<dbReference type="InterPro" id="IPR011050">
    <property type="entry name" value="Pectin_lyase_fold/virulence"/>
</dbReference>
<feature type="domain" description="Rhamnogalacturonase A/B/Epimerase-like pectate lyase" evidence="3">
    <location>
        <begin position="551"/>
        <end position="609"/>
    </location>
</feature>
<evidence type="ECO:0000259" key="3">
    <source>
        <dbReference type="Pfam" id="PF12708"/>
    </source>
</evidence>
<evidence type="ECO:0000313" key="4">
    <source>
        <dbReference type="EMBL" id="EFY96942.2"/>
    </source>
</evidence>
<dbReference type="Proteomes" id="UP000002498">
    <property type="component" value="Unassembled WGS sequence"/>
</dbReference>
<gene>
    <name evidence="4" type="ORF">MAA_07488</name>
</gene>
<evidence type="ECO:0000256" key="2">
    <source>
        <dbReference type="SAM" id="SignalP"/>
    </source>
</evidence>
<dbReference type="GeneID" id="19261774"/>
<feature type="chain" id="PRO_5003235860" evidence="2">
    <location>
        <begin position="24"/>
        <end position="1361"/>
    </location>
</feature>
<keyword evidence="5" id="KW-1185">Reference proteome</keyword>
<dbReference type="Pfam" id="PF12708">
    <property type="entry name" value="Pect-lyase_RHGA_epim"/>
    <property type="match status" value="2"/>
</dbReference>
<reference evidence="4 5" key="2">
    <citation type="journal article" date="2014" name="Proc. Natl. Acad. Sci. U.S.A.">
        <title>Trajectory and genomic determinants of fungal-pathogen speciation and host adaptation.</title>
        <authorList>
            <person name="Hu X."/>
            <person name="Xiao G."/>
            <person name="Zheng P."/>
            <person name="Shang Y."/>
            <person name="Su Y."/>
            <person name="Zhang X."/>
            <person name="Liu X."/>
            <person name="Zhan S."/>
            <person name="St Leger R.J."/>
            <person name="Wang C."/>
        </authorList>
    </citation>
    <scope>GENOME REANNOTATION</scope>
    <source>
        <strain evidence="5">ARSEF 23 / ATCC MYA-3075</strain>
    </source>
</reference>
<dbReference type="InterPro" id="IPR012334">
    <property type="entry name" value="Pectin_lyas_fold"/>
</dbReference>
<feature type="region of interest" description="Disordered" evidence="1">
    <location>
        <begin position="86"/>
        <end position="111"/>
    </location>
</feature>
<organism evidence="4 5">
    <name type="scientific">Metarhizium robertsii (strain ARSEF 23 / ATCC MYA-3075)</name>
    <name type="common">Metarhizium anisopliae (strain ARSEF 23)</name>
    <dbReference type="NCBI Taxonomy" id="655844"/>
    <lineage>
        <taxon>Eukaryota</taxon>
        <taxon>Fungi</taxon>
        <taxon>Dikarya</taxon>
        <taxon>Ascomycota</taxon>
        <taxon>Pezizomycotina</taxon>
        <taxon>Sordariomycetes</taxon>
        <taxon>Hypocreomycetidae</taxon>
        <taxon>Hypocreales</taxon>
        <taxon>Clavicipitaceae</taxon>
        <taxon>Metarhizium</taxon>
    </lineage>
</organism>
<reference evidence="4 5" key="1">
    <citation type="journal article" date="2011" name="PLoS Genet.">
        <title>Genome sequencing and comparative transcriptomics of the model entomopathogenic fungi Metarhizium anisopliae and M. acridum.</title>
        <authorList>
            <person name="Gao Q."/>
            <person name="Jin K."/>
            <person name="Ying S.H."/>
            <person name="Zhang Y."/>
            <person name="Xiao G."/>
            <person name="Shang Y."/>
            <person name="Duan Z."/>
            <person name="Hu X."/>
            <person name="Xie X.Q."/>
            <person name="Zhou G."/>
            <person name="Peng G."/>
            <person name="Luo Z."/>
            <person name="Huang W."/>
            <person name="Wang B."/>
            <person name="Fang W."/>
            <person name="Wang S."/>
            <person name="Zhong Y."/>
            <person name="Ma L.J."/>
            <person name="St Leger R.J."/>
            <person name="Zhao G.P."/>
            <person name="Pei Y."/>
            <person name="Feng M.G."/>
            <person name="Xia Y."/>
            <person name="Wang C."/>
        </authorList>
    </citation>
    <scope>NUCLEOTIDE SEQUENCE [LARGE SCALE GENOMIC DNA]</scope>
    <source>
        <strain evidence="5">ARSEF 23 / ATCC MYA-3075</strain>
    </source>
</reference>
<dbReference type="FunFam" id="2.160.20.10:FF:000049">
    <property type="entry name" value="Putative exo-beta-1,3-glucanase"/>
    <property type="match status" value="1"/>
</dbReference>
<dbReference type="PANTHER" id="PTHR33928">
    <property type="entry name" value="POLYGALACTURONASE QRT3"/>
    <property type="match status" value="1"/>
</dbReference>
<feature type="region of interest" description="Disordered" evidence="1">
    <location>
        <begin position="1109"/>
        <end position="1153"/>
    </location>
</feature>
<dbReference type="OrthoDB" id="4961250at2759"/>
<proteinExistence type="predicted"/>
<dbReference type="Gene3D" id="2.160.20.10">
    <property type="entry name" value="Single-stranded right-handed beta-helix, Pectin lyase-like"/>
    <property type="match status" value="2"/>
</dbReference>
<keyword evidence="2" id="KW-0732">Signal</keyword>
<dbReference type="RefSeq" id="XP_007823677.2">
    <property type="nucleotide sequence ID" value="XM_007825486.2"/>
</dbReference>